<dbReference type="Pfam" id="PF01232">
    <property type="entry name" value="Mannitol_dh"/>
    <property type="match status" value="1"/>
</dbReference>
<comment type="caution">
    <text evidence="5">The sequence shown here is derived from an EMBL/GenBank/DDBJ whole genome shotgun (WGS) entry which is preliminary data.</text>
</comment>
<dbReference type="SUPFAM" id="SSF51735">
    <property type="entry name" value="NAD(P)-binding Rossmann-fold domains"/>
    <property type="match status" value="1"/>
</dbReference>
<protein>
    <submittedName>
        <fullName evidence="5">Mannitol dehydrogenase family protein</fullName>
    </submittedName>
</protein>
<name>A0A5R9IHR2_9GAMM</name>
<evidence type="ECO:0000313" key="5">
    <source>
        <dbReference type="EMBL" id="TLU59487.1"/>
    </source>
</evidence>
<dbReference type="OrthoDB" id="271711at2"/>
<dbReference type="GO" id="GO:0019594">
    <property type="term" value="P:mannitol metabolic process"/>
    <property type="evidence" value="ECO:0007669"/>
    <property type="project" value="InterPro"/>
</dbReference>
<dbReference type="InterPro" id="IPR036291">
    <property type="entry name" value="NAD(P)-bd_dom_sf"/>
</dbReference>
<dbReference type="InterPro" id="IPR008927">
    <property type="entry name" value="6-PGluconate_DH-like_C_sf"/>
</dbReference>
<dbReference type="Gene3D" id="3.40.50.720">
    <property type="entry name" value="NAD(P)-binding Rossmann-like Domain"/>
    <property type="match status" value="1"/>
</dbReference>
<gene>
    <name evidence="5" type="ORF">FE810_16815</name>
</gene>
<feature type="domain" description="Mannitol dehydrogenase C-terminal" evidence="4">
    <location>
        <begin position="285"/>
        <end position="467"/>
    </location>
</feature>
<dbReference type="InterPro" id="IPR013328">
    <property type="entry name" value="6PGD_dom2"/>
</dbReference>
<keyword evidence="2" id="KW-0520">NAD</keyword>
<evidence type="ECO:0000313" key="6">
    <source>
        <dbReference type="Proteomes" id="UP000307790"/>
    </source>
</evidence>
<dbReference type="InterPro" id="IPR023027">
    <property type="entry name" value="Mannitol_DH_CS"/>
</dbReference>
<dbReference type="Proteomes" id="UP000307790">
    <property type="component" value="Unassembled WGS sequence"/>
</dbReference>
<keyword evidence="6" id="KW-1185">Reference proteome</keyword>
<dbReference type="Pfam" id="PF08125">
    <property type="entry name" value="Mannitol_dh_C"/>
    <property type="match status" value="1"/>
</dbReference>
<dbReference type="InterPro" id="IPR050988">
    <property type="entry name" value="Mannitol_DH/Oxidoreductase"/>
</dbReference>
<dbReference type="PROSITE" id="PS00974">
    <property type="entry name" value="MANNITOL_DHGENASE"/>
    <property type="match status" value="1"/>
</dbReference>
<dbReference type="InterPro" id="IPR000669">
    <property type="entry name" value="Mannitol_DH"/>
</dbReference>
<dbReference type="PRINTS" id="PR00084">
    <property type="entry name" value="MTLDHDRGNASE"/>
</dbReference>
<dbReference type="AlphaFoldDB" id="A0A5R9IHR2"/>
<dbReference type="SUPFAM" id="SSF48179">
    <property type="entry name" value="6-phosphogluconate dehydrogenase C-terminal domain-like"/>
    <property type="match status" value="1"/>
</dbReference>
<dbReference type="Gene3D" id="1.10.1040.10">
    <property type="entry name" value="N-(1-d-carboxylethyl)-l-norvaline Dehydrogenase, domain 2"/>
    <property type="match status" value="1"/>
</dbReference>
<organism evidence="5 6">
    <name type="scientific">Thalassotalea litorea</name>
    <dbReference type="NCBI Taxonomy" id="2020715"/>
    <lineage>
        <taxon>Bacteria</taxon>
        <taxon>Pseudomonadati</taxon>
        <taxon>Pseudomonadota</taxon>
        <taxon>Gammaproteobacteria</taxon>
        <taxon>Alteromonadales</taxon>
        <taxon>Colwelliaceae</taxon>
        <taxon>Thalassotalea</taxon>
    </lineage>
</organism>
<evidence type="ECO:0000259" key="3">
    <source>
        <dbReference type="Pfam" id="PF01232"/>
    </source>
</evidence>
<evidence type="ECO:0000256" key="1">
    <source>
        <dbReference type="ARBA" id="ARBA00023002"/>
    </source>
</evidence>
<sequence>MSKLLSHSCVAEISPLIARPQYDYKNRKPGIVHIGIGAFHKAHQASFTDDMMAQCDGDYKIIAVSLRSAKNRDLLKQQDYLYTAIERSTSTEHARIIGALETVLVAPENPQAVIAALTKPEIKVVTTTITEKGYCLLPGNTGLNMDHPDIQQDLANLNSPKTMIGFVAKACLNRMEQGLPGFAFISCDNLPDNSHLAKKAIIDFANIVNIELAQWIEANISFCNSMVDRIVPAVQDKDILDHSSKYQYLDNALVTSEPFRQWVIEDNFKTERPPWDLAGVLFVNNVAQYEKLKLRYLNGSHSALAYLGKLSGHKYIHQAIANKHLHQLVVSLMEEMKLSLHKQMAFDFDAYGATIIDRFSNQEIQYETQQVATDGSQKLPQRIFAPLAELYSQGHVSQPLCFVVAAWLCYLQGKNESGASHEISDPLADQLTAIMSDQATSSTAKLEKMIEIEGLFPEEIKQSAFVQINICEKICAINTSGVIAALQDHQ</sequence>
<evidence type="ECO:0000256" key="2">
    <source>
        <dbReference type="ARBA" id="ARBA00023027"/>
    </source>
</evidence>
<dbReference type="InterPro" id="IPR013118">
    <property type="entry name" value="Mannitol_DH_C"/>
</dbReference>
<dbReference type="EMBL" id="VCBC01000027">
    <property type="protein sequence ID" value="TLU59487.1"/>
    <property type="molecule type" value="Genomic_DNA"/>
</dbReference>
<dbReference type="PANTHER" id="PTHR43362:SF1">
    <property type="entry name" value="MANNITOL DEHYDROGENASE 2-RELATED"/>
    <property type="match status" value="1"/>
</dbReference>
<dbReference type="PANTHER" id="PTHR43362">
    <property type="entry name" value="MANNITOL DEHYDROGENASE DSF1-RELATED"/>
    <property type="match status" value="1"/>
</dbReference>
<dbReference type="GO" id="GO:0016616">
    <property type="term" value="F:oxidoreductase activity, acting on the CH-OH group of donors, NAD or NADP as acceptor"/>
    <property type="evidence" value="ECO:0007669"/>
    <property type="project" value="TreeGrafter"/>
</dbReference>
<dbReference type="InterPro" id="IPR013131">
    <property type="entry name" value="Mannitol_DH_N"/>
</dbReference>
<keyword evidence="1" id="KW-0560">Oxidoreductase</keyword>
<evidence type="ECO:0000259" key="4">
    <source>
        <dbReference type="Pfam" id="PF08125"/>
    </source>
</evidence>
<proteinExistence type="predicted"/>
<accession>A0A5R9IHR2</accession>
<feature type="domain" description="Mannitol dehydrogenase N-terminal" evidence="3">
    <location>
        <begin position="30"/>
        <end position="276"/>
    </location>
</feature>
<reference evidence="5 6" key="1">
    <citation type="submission" date="2019-05" db="EMBL/GenBank/DDBJ databases">
        <title>Genome sequences of Thalassotalea litorea 1K03283.</title>
        <authorList>
            <person name="Zhang D."/>
        </authorList>
    </citation>
    <scope>NUCLEOTIDE SEQUENCE [LARGE SCALE GENOMIC DNA]</scope>
    <source>
        <strain evidence="5 6">MCCC 1K03283</strain>
    </source>
</reference>
<dbReference type="RefSeq" id="WP_138321815.1">
    <property type="nucleotide sequence ID" value="NZ_VCBC01000027.1"/>
</dbReference>